<dbReference type="Proteomes" id="UP000675881">
    <property type="component" value="Chromosome 3"/>
</dbReference>
<evidence type="ECO:0000256" key="2">
    <source>
        <dbReference type="ARBA" id="ARBA00004569"/>
    </source>
</evidence>
<comment type="subcellular location">
    <subcellularLocation>
        <location evidence="3">Mitochondrion inner membrane</location>
        <topology evidence="3">Peripheral membrane protein</topology>
    </subcellularLocation>
    <subcellularLocation>
        <location evidence="2">Mitochondrion intermembrane space</location>
    </subcellularLocation>
</comment>
<keyword evidence="11 12" id="KW-1015">Disulfide bond</keyword>
<feature type="disulfide bond" evidence="12">
    <location>
        <begin position="92"/>
        <end position="105"/>
    </location>
</feature>
<keyword evidence="5" id="KW-0813">Transport</keyword>
<dbReference type="InterPro" id="IPR019342">
    <property type="entry name" value="NADH_UbQ_OxRdtase_FeS-su5"/>
</dbReference>
<comment type="function">
    <text evidence="1">Accessory subunit of the mitochondrial membrane respiratory chain NADH dehydrogenase (Complex I), that is believed not to be involved in catalysis. Complex I functions in the transfer of electrons from NADH to the respiratory chain. The immediate electron acceptor for the enzyme is believed to be ubiquinone.</text>
</comment>
<keyword evidence="8" id="KW-0249">Electron transport</keyword>
<dbReference type="PANTHER" id="PTHR21268">
    <property type="entry name" value="NADH DEHYDROGENASE [UBIQUINONE] IRON-SULFUR PROTEIN 5"/>
    <property type="match status" value="1"/>
</dbReference>
<gene>
    <name evidence="13" type="ORF">LSAA_7441</name>
</gene>
<protein>
    <submittedName>
        <fullName evidence="13">(salmon louse) hypothetical protein</fullName>
    </submittedName>
</protein>
<evidence type="ECO:0000256" key="6">
    <source>
        <dbReference type="ARBA" id="ARBA00022660"/>
    </source>
</evidence>
<evidence type="ECO:0000256" key="8">
    <source>
        <dbReference type="ARBA" id="ARBA00022982"/>
    </source>
</evidence>
<dbReference type="Pfam" id="PF10200">
    <property type="entry name" value="Ndufs5"/>
    <property type="match status" value="1"/>
</dbReference>
<evidence type="ECO:0000256" key="1">
    <source>
        <dbReference type="ARBA" id="ARBA00003195"/>
    </source>
</evidence>
<evidence type="ECO:0000256" key="5">
    <source>
        <dbReference type="ARBA" id="ARBA00022448"/>
    </source>
</evidence>
<dbReference type="AlphaFoldDB" id="A0A7R8H651"/>
<keyword evidence="9" id="KW-0496">Mitochondrion</keyword>
<dbReference type="PANTHER" id="PTHR21268:SF2">
    <property type="entry name" value="NADH DEHYDROGENASE [UBIQUINONE] IRON-SULFUR PROTEIN 5"/>
    <property type="match status" value="1"/>
</dbReference>
<comment type="similarity">
    <text evidence="4">Belongs to the complex I NDUFS5 subunit family.</text>
</comment>
<dbReference type="PROSITE" id="PS51808">
    <property type="entry name" value="CHCH"/>
    <property type="match status" value="1"/>
</dbReference>
<dbReference type="OrthoDB" id="9992197at2759"/>
<name>A0A7R8H651_LEPSM</name>
<evidence type="ECO:0000256" key="9">
    <source>
        <dbReference type="ARBA" id="ARBA00023128"/>
    </source>
</evidence>
<evidence type="ECO:0000256" key="11">
    <source>
        <dbReference type="ARBA" id="ARBA00023157"/>
    </source>
</evidence>
<evidence type="ECO:0000313" key="14">
    <source>
        <dbReference type="Proteomes" id="UP000675881"/>
    </source>
</evidence>
<keyword evidence="6" id="KW-0679">Respiratory chain</keyword>
<keyword evidence="7" id="KW-0999">Mitochondrion inner membrane</keyword>
<evidence type="ECO:0000256" key="4">
    <source>
        <dbReference type="ARBA" id="ARBA00007372"/>
    </source>
</evidence>
<keyword evidence="10" id="KW-0472">Membrane</keyword>
<keyword evidence="14" id="KW-1185">Reference proteome</keyword>
<dbReference type="GO" id="GO:0005758">
    <property type="term" value="C:mitochondrial intermembrane space"/>
    <property type="evidence" value="ECO:0007669"/>
    <property type="project" value="UniProtKB-SubCell"/>
</dbReference>
<sequence>MTNIIAEKILNSDSWKWAFEPKKPELLTDKNFIYSRDSIMDKHQVPNHNFADSVNMRSMEPIFTNVISDLSFLANSIRTSKCTKFELSAMECYEYYGMRKGLDLCKDYFEDYVECTQNTKQLKRISAIRKQMNKRYLEYLAGKREYKDLYRSHPIPFAYYEPDRENENMYRKFA</sequence>
<proteinExistence type="inferred from homology"/>
<evidence type="ECO:0000256" key="10">
    <source>
        <dbReference type="ARBA" id="ARBA00023136"/>
    </source>
</evidence>
<dbReference type="EMBL" id="HG994582">
    <property type="protein sequence ID" value="CAF2881217.1"/>
    <property type="molecule type" value="Genomic_DNA"/>
</dbReference>
<dbReference type="GO" id="GO:0005743">
    <property type="term" value="C:mitochondrial inner membrane"/>
    <property type="evidence" value="ECO:0007669"/>
    <property type="project" value="UniProtKB-SubCell"/>
</dbReference>
<accession>A0A7R8H651</accession>
<reference evidence="13" key="1">
    <citation type="submission" date="2021-02" db="EMBL/GenBank/DDBJ databases">
        <authorList>
            <person name="Bekaert M."/>
        </authorList>
    </citation>
    <scope>NUCLEOTIDE SEQUENCE</scope>
    <source>
        <strain evidence="13">IoA-00</strain>
    </source>
</reference>
<evidence type="ECO:0000256" key="7">
    <source>
        <dbReference type="ARBA" id="ARBA00022792"/>
    </source>
</evidence>
<feature type="disulfide bond" evidence="12">
    <location>
        <begin position="82"/>
        <end position="115"/>
    </location>
</feature>
<organism evidence="13 14">
    <name type="scientific">Lepeophtheirus salmonis</name>
    <name type="common">Salmon louse</name>
    <name type="synonym">Caligus salmonis</name>
    <dbReference type="NCBI Taxonomy" id="72036"/>
    <lineage>
        <taxon>Eukaryota</taxon>
        <taxon>Metazoa</taxon>
        <taxon>Ecdysozoa</taxon>
        <taxon>Arthropoda</taxon>
        <taxon>Crustacea</taxon>
        <taxon>Multicrustacea</taxon>
        <taxon>Hexanauplia</taxon>
        <taxon>Copepoda</taxon>
        <taxon>Siphonostomatoida</taxon>
        <taxon>Caligidae</taxon>
        <taxon>Lepeophtheirus</taxon>
    </lineage>
</organism>
<evidence type="ECO:0000256" key="12">
    <source>
        <dbReference type="PIRSR" id="PIRSR619342-50"/>
    </source>
</evidence>
<evidence type="ECO:0000256" key="3">
    <source>
        <dbReference type="ARBA" id="ARBA00004637"/>
    </source>
</evidence>
<evidence type="ECO:0000313" key="13">
    <source>
        <dbReference type="EMBL" id="CAF2881217.1"/>
    </source>
</evidence>